<dbReference type="EMBL" id="JYDU01000026">
    <property type="protein sequence ID" value="KRX97906.1"/>
    <property type="molecule type" value="Genomic_DNA"/>
</dbReference>
<evidence type="ECO:0000313" key="4">
    <source>
        <dbReference type="Proteomes" id="UP000054815"/>
    </source>
</evidence>
<gene>
    <name evidence="3" type="primary">Rwdd2b</name>
    <name evidence="3" type="ORF">T4E_8890</name>
</gene>
<keyword evidence="1" id="KW-0732">Signal</keyword>
<proteinExistence type="predicted"/>
<dbReference type="CDD" id="cd24163">
    <property type="entry name" value="RWDD2_C"/>
    <property type="match status" value="1"/>
</dbReference>
<reference evidence="3 4" key="1">
    <citation type="submission" date="2015-01" db="EMBL/GenBank/DDBJ databases">
        <title>Evolution of Trichinella species and genotypes.</title>
        <authorList>
            <person name="Korhonen P.K."/>
            <person name="Edoardo P."/>
            <person name="Giuseppe L.R."/>
            <person name="Gasser R.B."/>
        </authorList>
    </citation>
    <scope>NUCLEOTIDE SEQUENCE [LARGE SCALE GENOMIC DNA]</scope>
    <source>
        <strain evidence="3">ISS141</strain>
    </source>
</reference>
<evidence type="ECO:0000256" key="1">
    <source>
        <dbReference type="SAM" id="SignalP"/>
    </source>
</evidence>
<organism evidence="3 4">
    <name type="scientific">Trichinella pseudospiralis</name>
    <name type="common">Parasitic roundworm</name>
    <dbReference type="NCBI Taxonomy" id="6337"/>
    <lineage>
        <taxon>Eukaryota</taxon>
        <taxon>Metazoa</taxon>
        <taxon>Ecdysozoa</taxon>
        <taxon>Nematoda</taxon>
        <taxon>Enoplea</taxon>
        <taxon>Dorylaimia</taxon>
        <taxon>Trichinellida</taxon>
        <taxon>Trichinellidae</taxon>
        <taxon>Trichinella</taxon>
    </lineage>
</organism>
<dbReference type="PANTHER" id="PTHR15955">
    <property type="entry name" value="RWD DOMAIN CONTAINING PROTEIN 2"/>
    <property type="match status" value="1"/>
</dbReference>
<dbReference type="Proteomes" id="UP000054815">
    <property type="component" value="Unassembled WGS sequence"/>
</dbReference>
<sequence>MLSIILKLLIIAFINFQLCTCSSDTDKVEVEEMVFSVPLFKPQNVSQIKEKKLKKLLEPLGKLYKTPSDVGTPISSSEASESVEKMIFELNRLIQAKYSYIFKQYHKLKTVHQAEKCDSTTNVYTITLQKTDCKAEQIIKGSPSTNCSNVEDSHPISCTILSKVTSENETIIGAFCHVDMQKKLAKKKSICELFRYPGEEKFKTFVPKEVSSLFADAIVYIPQGQRPQPNEKYYKNYRGRQGIVGRGMLPHLGPVQMHVVFVTDAINRPFGDEIDRILKKAFDTTDLSSAEKEEKLQKLYNATYSTLVDHRETPYDTDDAYVITEVVAVFDENKKHIGSIDEFPSDGDLQIGWKVADKSALRLMRFDCLKMQLEEITVLRSMFREPEELTFDSIENLSELQAFVENEAAFLENTSLESVSFSLKLKNEANCALVLSVELPFTYPLCKPPVVVIGCSSLDCHKLDALNAQLGQYISSRFAQAPFLYDIAQWICETKISTDEAPVEGSVVSLPTTSQQPDELNVFCRYWIYSHHIYNKVKRRGMLELAKQLNLTGFCLPGKPGVVCVEGNQQDCNQFWKQVRKWNWKKISLKHAEEENSSLFVRKFGTFEELNFATHPGSRHMDFGLLYKFMADHGCGDMFTFCFGMQGRDSNS</sequence>
<dbReference type="PANTHER" id="PTHR15955:SF8">
    <property type="entry name" value="RWD DOMAIN-CONTAINING PROTEIN 2B-RELATED"/>
    <property type="match status" value="1"/>
</dbReference>
<dbReference type="InterPro" id="IPR017359">
    <property type="entry name" value="Phi-like"/>
</dbReference>
<dbReference type="CDD" id="cd23829">
    <property type="entry name" value="RWD_RWDD2"/>
    <property type="match status" value="1"/>
</dbReference>
<dbReference type="Gene3D" id="3.10.110.10">
    <property type="entry name" value="Ubiquitin Conjugating Enzyme"/>
    <property type="match status" value="1"/>
</dbReference>
<comment type="caution">
    <text evidence="3">The sequence shown here is derived from an EMBL/GenBank/DDBJ whole genome shotgun (WGS) entry which is preliminary data.</text>
</comment>
<name>A0A0V0YD58_TRIPS</name>
<dbReference type="InterPro" id="IPR006575">
    <property type="entry name" value="RWD_dom"/>
</dbReference>
<feature type="signal peptide" evidence="1">
    <location>
        <begin position="1"/>
        <end position="21"/>
    </location>
</feature>
<accession>A0A0V0YD58</accession>
<protein>
    <submittedName>
        <fullName evidence="3">RWD domain-containing protein 2B</fullName>
    </submittedName>
</protein>
<evidence type="ECO:0000259" key="2">
    <source>
        <dbReference type="PROSITE" id="PS50908"/>
    </source>
</evidence>
<dbReference type="SUPFAM" id="SSF54495">
    <property type="entry name" value="UBC-like"/>
    <property type="match status" value="1"/>
</dbReference>
<dbReference type="PROSITE" id="PS50908">
    <property type="entry name" value="RWD"/>
    <property type="match status" value="1"/>
</dbReference>
<dbReference type="Pfam" id="PF05773">
    <property type="entry name" value="RWD"/>
    <property type="match status" value="1"/>
</dbReference>
<feature type="domain" description="RWD" evidence="2">
    <location>
        <begin position="395"/>
        <end position="498"/>
    </location>
</feature>
<dbReference type="Pfam" id="PF06544">
    <property type="entry name" value="Prp3_C"/>
    <property type="match status" value="1"/>
</dbReference>
<dbReference type="STRING" id="6337.A0A0V0YD58"/>
<dbReference type="AlphaFoldDB" id="A0A0V0YD58"/>
<dbReference type="InterPro" id="IPR010541">
    <property type="entry name" value="Prp3_C"/>
</dbReference>
<evidence type="ECO:0000313" key="3">
    <source>
        <dbReference type="EMBL" id="KRX97906.1"/>
    </source>
</evidence>
<dbReference type="InterPro" id="IPR059181">
    <property type="entry name" value="RWDD2A-B_C"/>
</dbReference>
<dbReference type="InterPro" id="IPR016135">
    <property type="entry name" value="UBQ-conjugating_enzyme/RWD"/>
</dbReference>
<feature type="chain" id="PRO_5006873196" evidence="1">
    <location>
        <begin position="22"/>
        <end position="652"/>
    </location>
</feature>